<sequence>MDYLKKGFSMAKEGAVAAAEKTKAGVEGAAAKTKEGVMYVGNKTKDGMVAGVNTVAQRTTDQANIVGDATVAGANELSQQTVEGMENAAVNSGLVNQHTFNPLPFSISYLSVSLSQLCHVPFSKALKSLLWERVQ</sequence>
<dbReference type="GO" id="GO:0050808">
    <property type="term" value="P:synapse organization"/>
    <property type="evidence" value="ECO:0007669"/>
    <property type="project" value="TreeGrafter"/>
</dbReference>
<evidence type="ECO:0000256" key="1">
    <source>
        <dbReference type="ARBA" id="ARBA00009147"/>
    </source>
</evidence>
<dbReference type="GO" id="GO:0043679">
    <property type="term" value="C:axon terminus"/>
    <property type="evidence" value="ECO:0007669"/>
    <property type="project" value="TreeGrafter"/>
</dbReference>
<protein>
    <recommendedName>
        <fullName evidence="5">Gamma-synuclein</fullName>
    </recommendedName>
</protein>
<keyword evidence="4" id="KW-1185">Reference proteome</keyword>
<dbReference type="AlphaFoldDB" id="A0AAZ3P376"/>
<evidence type="ECO:0000256" key="2">
    <source>
        <dbReference type="RuleBase" id="RU361225"/>
    </source>
</evidence>
<dbReference type="PANTHER" id="PTHR13820">
    <property type="entry name" value="SYNUCLEIN"/>
    <property type="match status" value="1"/>
</dbReference>
<dbReference type="GO" id="GO:1903136">
    <property type="term" value="F:cuprous ion binding"/>
    <property type="evidence" value="ECO:0007669"/>
    <property type="project" value="TreeGrafter"/>
</dbReference>
<reference evidence="4" key="1">
    <citation type="journal article" date="2018" name="PLoS ONE">
        <title>Chinook salmon (Oncorhynchus tshawytscha) genome and transcriptome.</title>
        <authorList>
            <person name="Christensen K.A."/>
            <person name="Leong J.S."/>
            <person name="Sakhrani D."/>
            <person name="Biagi C.A."/>
            <person name="Minkley D.R."/>
            <person name="Withler R.E."/>
            <person name="Rondeau E.B."/>
            <person name="Koop B.F."/>
            <person name="Devlin R.H."/>
        </authorList>
    </citation>
    <scope>NUCLEOTIDE SEQUENCE [LARGE SCALE GENOMIC DNA]</scope>
</reference>
<dbReference type="Ensembl" id="ENSOTST00005194661.1">
    <property type="protein sequence ID" value="ENSOTSP00005110349.1"/>
    <property type="gene ID" value="ENSOTSG00005063893.1"/>
</dbReference>
<name>A0AAZ3P376_ONCTS</name>
<dbReference type="GO" id="GO:0048488">
    <property type="term" value="P:synaptic vesicle endocytosis"/>
    <property type="evidence" value="ECO:0007669"/>
    <property type="project" value="TreeGrafter"/>
</dbReference>
<dbReference type="Pfam" id="PF01387">
    <property type="entry name" value="Synuclein"/>
    <property type="match status" value="1"/>
</dbReference>
<evidence type="ECO:0000313" key="3">
    <source>
        <dbReference type="Ensembl" id="ENSOTSP00005110349.1"/>
    </source>
</evidence>
<proteinExistence type="inferred from homology"/>
<dbReference type="InterPro" id="IPR001058">
    <property type="entry name" value="Synuclein"/>
</dbReference>
<dbReference type="Proteomes" id="UP000694402">
    <property type="component" value="Unassembled WGS sequence"/>
</dbReference>
<dbReference type="GO" id="GO:0007268">
    <property type="term" value="P:chemical synaptic transmission"/>
    <property type="evidence" value="ECO:0007669"/>
    <property type="project" value="TreeGrafter"/>
</dbReference>
<evidence type="ECO:0008006" key="5">
    <source>
        <dbReference type="Google" id="ProtNLM"/>
    </source>
</evidence>
<comment type="similarity">
    <text evidence="1 2">Belongs to the synuclein family.</text>
</comment>
<reference evidence="3" key="2">
    <citation type="submission" date="2025-08" db="UniProtKB">
        <authorList>
            <consortium name="Ensembl"/>
        </authorList>
    </citation>
    <scope>IDENTIFICATION</scope>
</reference>
<dbReference type="PANTHER" id="PTHR13820:SF10">
    <property type="entry name" value="GAMMA-SYNUCLEIN"/>
    <property type="match status" value="1"/>
</dbReference>
<gene>
    <name evidence="3" type="primary">LOC112253691</name>
</gene>
<dbReference type="SUPFAM" id="SSF118375">
    <property type="entry name" value="Synuclein"/>
    <property type="match status" value="1"/>
</dbReference>
<dbReference type="Gene3D" id="1.10.287.700">
    <property type="entry name" value="Helix hairpin bin"/>
    <property type="match status" value="1"/>
</dbReference>
<reference evidence="3" key="3">
    <citation type="submission" date="2025-09" db="UniProtKB">
        <authorList>
            <consortium name="Ensembl"/>
        </authorList>
    </citation>
    <scope>IDENTIFICATION</scope>
</reference>
<dbReference type="PRINTS" id="PR01211">
    <property type="entry name" value="SYNUCLEIN"/>
</dbReference>
<organism evidence="3 4">
    <name type="scientific">Oncorhynchus tshawytscha</name>
    <name type="common">Chinook salmon</name>
    <name type="synonym">Salmo tshawytscha</name>
    <dbReference type="NCBI Taxonomy" id="74940"/>
    <lineage>
        <taxon>Eukaryota</taxon>
        <taxon>Metazoa</taxon>
        <taxon>Chordata</taxon>
        <taxon>Craniata</taxon>
        <taxon>Vertebrata</taxon>
        <taxon>Euteleostomi</taxon>
        <taxon>Actinopterygii</taxon>
        <taxon>Neopterygii</taxon>
        <taxon>Teleostei</taxon>
        <taxon>Protacanthopterygii</taxon>
        <taxon>Salmoniformes</taxon>
        <taxon>Salmonidae</taxon>
        <taxon>Salmoninae</taxon>
        <taxon>Oncorhynchus</taxon>
    </lineage>
</organism>
<evidence type="ECO:0000313" key="4">
    <source>
        <dbReference type="Proteomes" id="UP000694402"/>
    </source>
</evidence>
<dbReference type="GO" id="GO:0043025">
    <property type="term" value="C:neuronal cell body"/>
    <property type="evidence" value="ECO:0007669"/>
    <property type="project" value="TreeGrafter"/>
</dbReference>
<dbReference type="GO" id="GO:0005737">
    <property type="term" value="C:cytoplasm"/>
    <property type="evidence" value="ECO:0007669"/>
    <property type="project" value="TreeGrafter"/>
</dbReference>
<accession>A0AAZ3P376</accession>
<dbReference type="GeneTree" id="ENSGT00950000183175"/>